<dbReference type="AlphaFoldDB" id="M7AZM3"/>
<keyword evidence="2" id="KW-0964">Secreted</keyword>
<dbReference type="Proteomes" id="UP000031443">
    <property type="component" value="Unassembled WGS sequence"/>
</dbReference>
<evidence type="ECO:0000259" key="6">
    <source>
        <dbReference type="PROSITE" id="PS51233"/>
    </source>
</evidence>
<accession>M7AZM3</accession>
<dbReference type="GO" id="GO:0030513">
    <property type="term" value="P:positive regulation of BMP signaling pathway"/>
    <property type="evidence" value="ECO:0007669"/>
    <property type="project" value="TreeGrafter"/>
</dbReference>
<dbReference type="Pfam" id="PF23334">
    <property type="entry name" value="VWC2L_2nd"/>
    <property type="match status" value="1"/>
</dbReference>
<feature type="domain" description="VWFC" evidence="5">
    <location>
        <begin position="1"/>
        <end position="62"/>
    </location>
</feature>
<dbReference type="GO" id="GO:0005576">
    <property type="term" value="C:extracellular region"/>
    <property type="evidence" value="ECO:0007669"/>
    <property type="project" value="UniProtKB-SubCell"/>
</dbReference>
<dbReference type="InterPro" id="IPR052424">
    <property type="entry name" value="Kielin_Chordin-BMP_Reg"/>
</dbReference>
<dbReference type="SMART" id="SM00214">
    <property type="entry name" value="VWC"/>
    <property type="match status" value="5"/>
</dbReference>
<evidence type="ECO:0000256" key="2">
    <source>
        <dbReference type="ARBA" id="ARBA00022525"/>
    </source>
</evidence>
<feature type="domain" description="VWFC" evidence="5">
    <location>
        <begin position="118"/>
        <end position="174"/>
    </location>
</feature>
<feature type="region of interest" description="Disordered" evidence="4">
    <location>
        <begin position="455"/>
        <end position="480"/>
    </location>
</feature>
<dbReference type="PANTHER" id="PTHR46698">
    <property type="entry name" value="CROSSVEINLESS 2"/>
    <property type="match status" value="1"/>
</dbReference>
<feature type="domain" description="VWFD" evidence="6">
    <location>
        <begin position="292"/>
        <end position="467"/>
    </location>
</feature>
<feature type="domain" description="VWFC" evidence="5">
    <location>
        <begin position="174"/>
        <end position="242"/>
    </location>
</feature>
<proteinExistence type="predicted"/>
<evidence type="ECO:0000256" key="3">
    <source>
        <dbReference type="ARBA" id="ARBA00022729"/>
    </source>
</evidence>
<evidence type="ECO:0000313" key="8">
    <source>
        <dbReference type="Proteomes" id="UP000031443"/>
    </source>
</evidence>
<keyword evidence="8" id="KW-1185">Reference proteome</keyword>
<dbReference type="PROSITE" id="PS51233">
    <property type="entry name" value="VWFD"/>
    <property type="match status" value="1"/>
</dbReference>
<gene>
    <name evidence="7" type="ORF">UY3_14304</name>
</gene>
<dbReference type="Gene3D" id="6.20.200.20">
    <property type="match status" value="3"/>
</dbReference>
<dbReference type="PROSITE" id="PS50184">
    <property type="entry name" value="VWFC_2"/>
    <property type="match status" value="4"/>
</dbReference>
<dbReference type="SMART" id="SM00216">
    <property type="entry name" value="VWD"/>
    <property type="match status" value="1"/>
</dbReference>
<keyword evidence="3" id="KW-0732">Signal</keyword>
<name>M7AZM3_CHEMY</name>
<feature type="non-terminal residue" evidence="7">
    <location>
        <position position="1"/>
    </location>
</feature>
<dbReference type="PROSITE" id="PS01208">
    <property type="entry name" value="VWFC_1"/>
    <property type="match status" value="2"/>
</dbReference>
<protein>
    <submittedName>
        <fullName evidence="7">Kielin/chordin-like protein</fullName>
    </submittedName>
</protein>
<evidence type="ECO:0000256" key="1">
    <source>
        <dbReference type="ARBA" id="ARBA00004613"/>
    </source>
</evidence>
<dbReference type="InterPro" id="IPR001007">
    <property type="entry name" value="VWF_dom"/>
</dbReference>
<dbReference type="Pfam" id="PF00094">
    <property type="entry name" value="VWD"/>
    <property type="match status" value="1"/>
</dbReference>
<dbReference type="InterPro" id="IPR001846">
    <property type="entry name" value="VWF_type-D"/>
</dbReference>
<evidence type="ECO:0000313" key="7">
    <source>
        <dbReference type="EMBL" id="EMP28590.1"/>
    </source>
</evidence>
<evidence type="ECO:0000259" key="5">
    <source>
        <dbReference type="PROSITE" id="PS50184"/>
    </source>
</evidence>
<evidence type="ECO:0000256" key="4">
    <source>
        <dbReference type="SAM" id="MobiDB-lite"/>
    </source>
</evidence>
<organism evidence="7 8">
    <name type="scientific">Chelonia mydas</name>
    <name type="common">Green sea-turtle</name>
    <name type="synonym">Chelonia agassizi</name>
    <dbReference type="NCBI Taxonomy" id="8469"/>
    <lineage>
        <taxon>Eukaryota</taxon>
        <taxon>Metazoa</taxon>
        <taxon>Chordata</taxon>
        <taxon>Craniata</taxon>
        <taxon>Vertebrata</taxon>
        <taxon>Euteleostomi</taxon>
        <taxon>Archelosauria</taxon>
        <taxon>Testudinata</taxon>
        <taxon>Testudines</taxon>
        <taxon>Cryptodira</taxon>
        <taxon>Durocryptodira</taxon>
        <taxon>Americhelydia</taxon>
        <taxon>Chelonioidea</taxon>
        <taxon>Cheloniidae</taxon>
        <taxon>Chelonia</taxon>
    </lineage>
</organism>
<dbReference type="EMBL" id="KB562234">
    <property type="protein sequence ID" value="EMP28590.1"/>
    <property type="molecule type" value="Genomic_DNA"/>
</dbReference>
<reference evidence="8" key="1">
    <citation type="journal article" date="2013" name="Nat. Genet.">
        <title>The draft genomes of soft-shell turtle and green sea turtle yield insights into the development and evolution of the turtle-specific body plan.</title>
        <authorList>
            <person name="Wang Z."/>
            <person name="Pascual-Anaya J."/>
            <person name="Zadissa A."/>
            <person name="Li W."/>
            <person name="Niimura Y."/>
            <person name="Huang Z."/>
            <person name="Li C."/>
            <person name="White S."/>
            <person name="Xiong Z."/>
            <person name="Fang D."/>
            <person name="Wang B."/>
            <person name="Ming Y."/>
            <person name="Chen Y."/>
            <person name="Zheng Y."/>
            <person name="Kuraku S."/>
            <person name="Pignatelli M."/>
            <person name="Herrero J."/>
            <person name="Beal K."/>
            <person name="Nozawa M."/>
            <person name="Li Q."/>
            <person name="Wang J."/>
            <person name="Zhang H."/>
            <person name="Yu L."/>
            <person name="Shigenobu S."/>
            <person name="Wang J."/>
            <person name="Liu J."/>
            <person name="Flicek P."/>
            <person name="Searle S."/>
            <person name="Wang J."/>
            <person name="Kuratani S."/>
            <person name="Yin Y."/>
            <person name="Aken B."/>
            <person name="Zhang G."/>
            <person name="Irie N."/>
        </authorList>
    </citation>
    <scope>NUCLEOTIDE SEQUENCE [LARGE SCALE GENOMIC DNA]</scope>
</reference>
<dbReference type="SUPFAM" id="SSF57603">
    <property type="entry name" value="FnI-like domain"/>
    <property type="match status" value="4"/>
</dbReference>
<comment type="subcellular location">
    <subcellularLocation>
        <location evidence="1">Secreted</location>
    </subcellularLocation>
</comment>
<dbReference type="Pfam" id="PF00093">
    <property type="entry name" value="VWC"/>
    <property type="match status" value="3"/>
</dbReference>
<dbReference type="Gene3D" id="2.10.70.10">
    <property type="entry name" value="Complement Module, domain 1"/>
    <property type="match status" value="1"/>
</dbReference>
<dbReference type="PANTHER" id="PTHR46698:SF2">
    <property type="entry name" value="KIELIN_CHORDIN-LIKE PROTEIN"/>
    <property type="match status" value="1"/>
</dbReference>
<feature type="domain" description="VWFC" evidence="5">
    <location>
        <begin position="59"/>
        <end position="118"/>
    </location>
</feature>
<sequence length="480" mass="51682">PACVWEGTRHEDGATWDRDSCTACICLQGEGEVSCGPLPCPGVTCPHPAVGPCDCPVCDGCSFHGRACGNGERFPDPHDACQLCSCLGGDVLCVMAPCPPLTCTRQVIEPGDCCPRCKGCTYDGQGHADGTSWFSSPCVSCLCTHGIATCARIRCLGSCLQPVQLPGECCPLCADCMFEGRPYSPGESFQPSLDPCEICTCEWLAVGGPHVRCYHRQCPRLVGCPRSQIQLPGPQHCCPTCAQCVIEAGERRVSDGESWMDSEDDCVSCTCHDETPALTPGMCCPRCLPRPATCLAFGDPHYRTFDGRALHFQGTCTYVLAQDCQREDFSIHVTNDDRGRPGVAWTKEVTVRVGDTVVQLLQDWLVRVDGQVVTLPFLKEPHLYVERQTNTVLLNTNIGVKVLWSGRSQLEVSVPGTYKGHTCGLCGNFNGHPQDDARLRSGQLARSEAAFGNSWRVSGGTPGTASQVLRLPTAQPPSPP</sequence>